<keyword evidence="2 4" id="KW-0378">Hydrolase</keyword>
<dbReference type="CDD" id="cd16027">
    <property type="entry name" value="SGSH"/>
    <property type="match status" value="1"/>
</dbReference>
<evidence type="ECO:0000313" key="4">
    <source>
        <dbReference type="EMBL" id="NNJ25652.1"/>
    </source>
</evidence>
<protein>
    <submittedName>
        <fullName evidence="4">Choline-sulfatase</fullName>
        <ecNumber evidence="4">3.1.6.6</ecNumber>
    </submittedName>
</protein>
<accession>A0ABX1VED6</accession>
<dbReference type="SUPFAM" id="SSF53649">
    <property type="entry name" value="Alkaline phosphatase-like"/>
    <property type="match status" value="1"/>
</dbReference>
<feature type="domain" description="Sulfatase N-terminal" evidence="3">
    <location>
        <begin position="2"/>
        <end position="240"/>
    </location>
</feature>
<dbReference type="InterPro" id="IPR024607">
    <property type="entry name" value="Sulfatase_CS"/>
</dbReference>
<sequence length="401" mass="45019">MERVAAKGMTFDRAFVVSPSCAPSRAALLTGLMPARNGAEANHSKPRDEIKKLPAYFHDLGYQVVSFGKVAHYRQVTNYGFDVARHFNYHDDVAVDEAIEWLKNRTDDRPLCLFVGTNWPHVPWPKPRDVDPKSIQIPTTHVTTPKTRAARAMYYQAVLTMDEELGRTFDAAYEVLGENTLFLHTSDHGAQWPFGKWNLYDDGLRTPMIAVWPGRIAPNVRTDAMVTWVDILPTLVAAAGGDPQALAGEDELDGRSFLPVLTGEAESHRDRVFATHSGDGNINVYPSRGVRDERYKYIRNLHPEYKFTSHVTEKPGDTGYWPSWVKKAETTPAAADKVRRYQQRPAEELYDLQVDPQELNNLAADPAHAERVQAMSAAVDAWMTEQGDEQTVYGQPKLSAP</sequence>
<evidence type="ECO:0000256" key="2">
    <source>
        <dbReference type="ARBA" id="ARBA00022801"/>
    </source>
</evidence>
<organism evidence="4 5">
    <name type="scientific">Alienimonas chondri</name>
    <dbReference type="NCBI Taxonomy" id="2681879"/>
    <lineage>
        <taxon>Bacteria</taxon>
        <taxon>Pseudomonadati</taxon>
        <taxon>Planctomycetota</taxon>
        <taxon>Planctomycetia</taxon>
        <taxon>Planctomycetales</taxon>
        <taxon>Planctomycetaceae</taxon>
        <taxon>Alienimonas</taxon>
    </lineage>
</organism>
<comment type="similarity">
    <text evidence="1">Belongs to the sulfatase family.</text>
</comment>
<dbReference type="InterPro" id="IPR000917">
    <property type="entry name" value="Sulfatase_N"/>
</dbReference>
<dbReference type="Proteomes" id="UP000609651">
    <property type="component" value="Unassembled WGS sequence"/>
</dbReference>
<dbReference type="Pfam" id="PF00884">
    <property type="entry name" value="Sulfatase"/>
    <property type="match status" value="1"/>
</dbReference>
<dbReference type="PANTHER" id="PTHR43751:SF1">
    <property type="entry name" value="SULFATASE ATSG-RELATED"/>
    <property type="match status" value="1"/>
</dbReference>
<dbReference type="EC" id="3.1.6.6" evidence="4"/>
<name>A0ABX1VED6_9PLAN</name>
<dbReference type="GO" id="GO:0047753">
    <property type="term" value="F:choline-sulfatase activity"/>
    <property type="evidence" value="ECO:0007669"/>
    <property type="project" value="UniProtKB-EC"/>
</dbReference>
<dbReference type="PROSITE" id="PS00523">
    <property type="entry name" value="SULFATASE_1"/>
    <property type="match status" value="1"/>
</dbReference>
<keyword evidence="5" id="KW-1185">Reference proteome</keyword>
<evidence type="ECO:0000256" key="1">
    <source>
        <dbReference type="ARBA" id="ARBA00008779"/>
    </source>
</evidence>
<dbReference type="EMBL" id="WTPX01000044">
    <property type="protein sequence ID" value="NNJ25652.1"/>
    <property type="molecule type" value="Genomic_DNA"/>
</dbReference>
<dbReference type="InterPro" id="IPR017850">
    <property type="entry name" value="Alkaline_phosphatase_core_sf"/>
</dbReference>
<evidence type="ECO:0000313" key="5">
    <source>
        <dbReference type="Proteomes" id="UP000609651"/>
    </source>
</evidence>
<dbReference type="InterPro" id="IPR052701">
    <property type="entry name" value="GAG_Ulvan_Degrading_Sulfatases"/>
</dbReference>
<evidence type="ECO:0000259" key="3">
    <source>
        <dbReference type="Pfam" id="PF00884"/>
    </source>
</evidence>
<dbReference type="PANTHER" id="PTHR43751">
    <property type="entry name" value="SULFATASE"/>
    <property type="match status" value="1"/>
</dbReference>
<dbReference type="Gene3D" id="3.40.720.10">
    <property type="entry name" value="Alkaline Phosphatase, subunit A"/>
    <property type="match status" value="1"/>
</dbReference>
<comment type="caution">
    <text evidence="4">The sequence shown here is derived from an EMBL/GenBank/DDBJ whole genome shotgun (WGS) entry which is preliminary data.</text>
</comment>
<proteinExistence type="inferred from homology"/>
<reference evidence="4 5" key="1">
    <citation type="journal article" date="2020" name="Syst. Appl. Microbiol.">
        <title>Alienimonas chondri sp. nov., a novel planctomycete isolated from the biofilm of the red alga Chondrus crispus.</title>
        <authorList>
            <person name="Vitorino I."/>
            <person name="Albuquerque L."/>
            <person name="Wiegand S."/>
            <person name="Kallscheuer N."/>
            <person name="da Costa M.S."/>
            <person name="Lobo-da-Cunha A."/>
            <person name="Jogler C."/>
            <person name="Lage O.M."/>
        </authorList>
    </citation>
    <scope>NUCLEOTIDE SEQUENCE [LARGE SCALE GENOMIC DNA]</scope>
    <source>
        <strain evidence="4 5">LzC2</strain>
    </source>
</reference>
<gene>
    <name evidence="4" type="primary">betC_4</name>
    <name evidence="4" type="ORF">LzC2_17250</name>
</gene>